<evidence type="ECO:0000313" key="4">
    <source>
        <dbReference type="Proteomes" id="UP000572212"/>
    </source>
</evidence>
<organism evidence="3 4">
    <name type="scientific">Gracilibacillus halotolerans</name>
    <dbReference type="NCBI Taxonomy" id="74386"/>
    <lineage>
        <taxon>Bacteria</taxon>
        <taxon>Bacillati</taxon>
        <taxon>Bacillota</taxon>
        <taxon>Bacilli</taxon>
        <taxon>Bacillales</taxon>
        <taxon>Bacillaceae</taxon>
        <taxon>Gracilibacillus</taxon>
    </lineage>
</organism>
<feature type="coiled-coil region" evidence="1">
    <location>
        <begin position="50"/>
        <end position="77"/>
    </location>
</feature>
<accession>A0A841RJH3</accession>
<evidence type="ECO:0000256" key="2">
    <source>
        <dbReference type="SAM" id="Phobius"/>
    </source>
</evidence>
<keyword evidence="4" id="KW-1185">Reference proteome</keyword>
<dbReference type="Proteomes" id="UP000572212">
    <property type="component" value="Unassembled WGS sequence"/>
</dbReference>
<keyword evidence="1" id="KW-0175">Coiled coil</keyword>
<feature type="transmembrane region" description="Helical" evidence="2">
    <location>
        <begin position="7"/>
        <end position="25"/>
    </location>
</feature>
<evidence type="ECO:0008006" key="5">
    <source>
        <dbReference type="Google" id="ProtNLM"/>
    </source>
</evidence>
<dbReference type="Gene3D" id="3.30.1490.480">
    <property type="entry name" value="Endolytic murein transglycosylase"/>
    <property type="match status" value="1"/>
</dbReference>
<protein>
    <recommendedName>
        <fullName evidence="5">YceG-like family protein</fullName>
    </recommendedName>
</protein>
<reference evidence="3 4" key="1">
    <citation type="submission" date="2020-08" db="EMBL/GenBank/DDBJ databases">
        <title>Genomic Encyclopedia of Type Strains, Phase IV (KMG-IV): sequencing the most valuable type-strain genomes for metagenomic binning, comparative biology and taxonomic classification.</title>
        <authorList>
            <person name="Goeker M."/>
        </authorList>
    </citation>
    <scope>NUCLEOTIDE SEQUENCE [LARGE SCALE GENOMIC DNA]</scope>
    <source>
        <strain evidence="3 4">DSM 11805</strain>
    </source>
</reference>
<name>A0A841RJH3_9BACI</name>
<keyword evidence="2" id="KW-0472">Membrane</keyword>
<evidence type="ECO:0000313" key="3">
    <source>
        <dbReference type="EMBL" id="MBB6511793.1"/>
    </source>
</evidence>
<keyword evidence="2" id="KW-1133">Transmembrane helix</keyword>
<dbReference type="AlphaFoldDB" id="A0A841RJH3"/>
<dbReference type="EMBL" id="JACHON010000001">
    <property type="protein sequence ID" value="MBB6511793.1"/>
    <property type="molecule type" value="Genomic_DNA"/>
</dbReference>
<comment type="caution">
    <text evidence="3">The sequence shown here is derived from an EMBL/GenBank/DDBJ whole genome shotgun (WGS) entry which is preliminary data.</text>
</comment>
<proteinExistence type="predicted"/>
<sequence>MKQFIRAFALGLIVAGGIFGVAYYIDSPSASMDESAMKAELTNEGYYIYEENMNSKIIDLENEVKSLENQLLEFENIDNASNEDESLEESELEEDVEAINISIMPGMQVADVTQLLLDHQIIDDEASFITTLEESERSRYIQVGNFELHSNMSDEEIVSIITGE</sequence>
<evidence type="ECO:0000256" key="1">
    <source>
        <dbReference type="SAM" id="Coils"/>
    </source>
</evidence>
<dbReference type="RefSeq" id="WP_184244336.1">
    <property type="nucleotide sequence ID" value="NZ_BAAACU010000022.1"/>
</dbReference>
<keyword evidence="2" id="KW-0812">Transmembrane</keyword>
<gene>
    <name evidence="3" type="ORF">GGQ92_000560</name>
</gene>